<comment type="caution">
    <text evidence="3">The sequence shown here is derived from an EMBL/GenBank/DDBJ whole genome shotgun (WGS) entry which is preliminary data.</text>
</comment>
<sequence length="202" mass="22624">MIQPLILNLMQMRHFLFTFILTICCFAGFGQNQKVTASPNPFINSTQITIHDLENDTVDVDIYNLFGQIVDSYFNNIVLSGTVTITFNAHSLDDGLFIVRTSINSDEEIIKIVKDSTATSVTPLSNNRLITLYPNPATDHVKVQSNEKVENINIYNTQGALVKSDKTTKQNNSIDIRNLPNGMYIAKIKTVQSVVTKKLIIK</sequence>
<dbReference type="Pfam" id="PF18962">
    <property type="entry name" value="Por_Secre_tail"/>
    <property type="match status" value="2"/>
</dbReference>
<dbReference type="EMBL" id="WACR01000003">
    <property type="protein sequence ID" value="KAB1065228.1"/>
    <property type="molecule type" value="Genomic_DNA"/>
</dbReference>
<reference evidence="3 4" key="1">
    <citation type="submission" date="2019-09" db="EMBL/GenBank/DDBJ databases">
        <title>Genomes of Cryomorphaceae.</title>
        <authorList>
            <person name="Bowman J.P."/>
        </authorList>
    </citation>
    <scope>NUCLEOTIDE SEQUENCE [LARGE SCALE GENOMIC DNA]</scope>
    <source>
        <strain evidence="3 4">KCTC 52047</strain>
    </source>
</reference>
<evidence type="ECO:0000256" key="1">
    <source>
        <dbReference type="ARBA" id="ARBA00022729"/>
    </source>
</evidence>
<accession>A0A6N6MCV2</accession>
<evidence type="ECO:0000313" key="4">
    <source>
        <dbReference type="Proteomes" id="UP000435357"/>
    </source>
</evidence>
<dbReference type="NCBIfam" id="TIGR04183">
    <property type="entry name" value="Por_Secre_tail"/>
    <property type="match status" value="2"/>
</dbReference>
<dbReference type="InterPro" id="IPR026444">
    <property type="entry name" value="Secre_tail"/>
</dbReference>
<feature type="domain" description="Secretion system C-terminal sorting" evidence="2">
    <location>
        <begin position="39"/>
        <end position="112"/>
    </location>
</feature>
<feature type="domain" description="Secretion system C-terminal sorting" evidence="2">
    <location>
        <begin position="132"/>
        <end position="201"/>
    </location>
</feature>
<gene>
    <name evidence="3" type="ORF">F3059_04540</name>
</gene>
<protein>
    <submittedName>
        <fullName evidence="3">T9SS type A sorting domain-containing protein</fullName>
    </submittedName>
</protein>
<dbReference type="Proteomes" id="UP000435357">
    <property type="component" value="Unassembled WGS sequence"/>
</dbReference>
<dbReference type="AlphaFoldDB" id="A0A6N6MCV2"/>
<name>A0A6N6MCV2_9FLAO</name>
<organism evidence="3 4">
    <name type="scientific">Salibacter halophilus</name>
    <dbReference type="NCBI Taxonomy" id="1803916"/>
    <lineage>
        <taxon>Bacteria</taxon>
        <taxon>Pseudomonadati</taxon>
        <taxon>Bacteroidota</taxon>
        <taxon>Flavobacteriia</taxon>
        <taxon>Flavobacteriales</taxon>
        <taxon>Salibacteraceae</taxon>
        <taxon>Salibacter</taxon>
    </lineage>
</organism>
<evidence type="ECO:0000313" key="3">
    <source>
        <dbReference type="EMBL" id="KAB1065228.1"/>
    </source>
</evidence>
<proteinExistence type="predicted"/>
<keyword evidence="4" id="KW-1185">Reference proteome</keyword>
<keyword evidence="1" id="KW-0732">Signal</keyword>
<evidence type="ECO:0000259" key="2">
    <source>
        <dbReference type="Pfam" id="PF18962"/>
    </source>
</evidence>